<dbReference type="PANTHER" id="PTHR39966">
    <property type="entry name" value="BLL2471 PROTEIN-RELATED"/>
    <property type="match status" value="1"/>
</dbReference>
<dbReference type="PANTHER" id="PTHR39966:SF1">
    <property type="entry name" value="HEMERYTHRIN-LIKE DOMAIN-CONTAINING PROTEIN"/>
    <property type="match status" value="1"/>
</dbReference>
<gene>
    <name evidence="2" type="ORF">NUM_06060</name>
</gene>
<comment type="caution">
    <text evidence="2">The sequence shown here is derived from an EMBL/GenBank/DDBJ whole genome shotgun (WGS) entry which is preliminary data.</text>
</comment>
<dbReference type="AlphaFoldDB" id="A0A8J4A5P1"/>
<protein>
    <recommendedName>
        <fullName evidence="1">Hemerythrin-like domain-containing protein</fullName>
    </recommendedName>
</protein>
<dbReference type="InterPro" id="IPR012312">
    <property type="entry name" value="Hemerythrin-like"/>
</dbReference>
<dbReference type="Pfam" id="PF01814">
    <property type="entry name" value="Hemerythrin"/>
    <property type="match status" value="1"/>
</dbReference>
<dbReference type="Gene3D" id="1.20.120.520">
    <property type="entry name" value="nmb1532 protein domain like"/>
    <property type="match status" value="1"/>
</dbReference>
<evidence type="ECO:0000313" key="2">
    <source>
        <dbReference type="EMBL" id="GIL25351.1"/>
    </source>
</evidence>
<dbReference type="RefSeq" id="WP_207122981.1">
    <property type="nucleotide sequence ID" value="NZ_BOPO01000006.1"/>
</dbReference>
<organism evidence="2 3">
    <name type="scientific">Actinocatenispora comari</name>
    <dbReference type="NCBI Taxonomy" id="2807577"/>
    <lineage>
        <taxon>Bacteria</taxon>
        <taxon>Bacillati</taxon>
        <taxon>Actinomycetota</taxon>
        <taxon>Actinomycetes</taxon>
        <taxon>Micromonosporales</taxon>
        <taxon>Micromonosporaceae</taxon>
        <taxon>Actinocatenispora</taxon>
    </lineage>
</organism>
<name>A0A8J4A5P1_9ACTN</name>
<dbReference type="GO" id="GO:0005886">
    <property type="term" value="C:plasma membrane"/>
    <property type="evidence" value="ECO:0007669"/>
    <property type="project" value="TreeGrafter"/>
</dbReference>
<dbReference type="Proteomes" id="UP000614996">
    <property type="component" value="Unassembled WGS sequence"/>
</dbReference>
<feature type="domain" description="Hemerythrin-like" evidence="1">
    <location>
        <begin position="56"/>
        <end position="188"/>
    </location>
</feature>
<reference evidence="3" key="1">
    <citation type="journal article" date="2021" name="Int. J. Syst. Evol. Microbiol.">
        <title>Actinocatenispora comari sp. nov., an endophytic actinomycete isolated from aerial parts of Comarum salesowianum.</title>
        <authorList>
            <person name="Oyunbileg N."/>
            <person name="Iizaka Y."/>
            <person name="Hamada M."/>
            <person name="Davaapurev B.O."/>
            <person name="Fukumoto A."/>
            <person name="Tsetseg B."/>
            <person name="Kato F."/>
            <person name="Tamura T."/>
            <person name="Batkhuu J."/>
            <person name="Anzai Y."/>
        </authorList>
    </citation>
    <scope>NUCLEOTIDE SEQUENCE [LARGE SCALE GENOMIC DNA]</scope>
    <source>
        <strain evidence="3">NUM-2625</strain>
    </source>
</reference>
<evidence type="ECO:0000313" key="3">
    <source>
        <dbReference type="Proteomes" id="UP000614996"/>
    </source>
</evidence>
<sequence length="244" mass="26464">MTDDPQPEKRSTRRALLITGVGAAGVLAGAAGTKVVDARTHPGAATAPADATLPPSEDLMREHGVLKRVLLIYRAMDDQIAAGHRPPADALADAAKLIHDFIEGFHEGLEEAYVFPRLQAAGRHVDTVRTLLTQHAAGRRITQRVLQSATTAKLRSAAARQATRRDLASFVRMYEPHEAREDTVIFPTFRAITPAAQFVRLGEQFANMEADRFGTNSFTDMVTTVAQIERSLGIDNLADFTPAG</sequence>
<dbReference type="CDD" id="cd12108">
    <property type="entry name" value="Hr-like"/>
    <property type="match status" value="1"/>
</dbReference>
<dbReference type="InterPro" id="IPR006311">
    <property type="entry name" value="TAT_signal"/>
</dbReference>
<keyword evidence="3" id="KW-1185">Reference proteome</keyword>
<evidence type="ECO:0000259" key="1">
    <source>
        <dbReference type="Pfam" id="PF01814"/>
    </source>
</evidence>
<dbReference type="PROSITE" id="PS51318">
    <property type="entry name" value="TAT"/>
    <property type="match status" value="1"/>
</dbReference>
<dbReference type="EMBL" id="BOPO01000006">
    <property type="protein sequence ID" value="GIL25351.1"/>
    <property type="molecule type" value="Genomic_DNA"/>
</dbReference>
<proteinExistence type="predicted"/>
<accession>A0A8J4A5P1</accession>